<evidence type="ECO:0000256" key="1">
    <source>
        <dbReference type="ARBA" id="ARBA00006096"/>
    </source>
</evidence>
<evidence type="ECO:0000313" key="5">
    <source>
        <dbReference type="Proteomes" id="UP000662939"/>
    </source>
</evidence>
<dbReference type="GO" id="GO:0006508">
    <property type="term" value="P:proteolysis"/>
    <property type="evidence" value="ECO:0007669"/>
    <property type="project" value="InterPro"/>
</dbReference>
<dbReference type="AlphaFoldDB" id="A0A895XH18"/>
<dbReference type="GO" id="GO:0000270">
    <property type="term" value="P:peptidoglycan metabolic process"/>
    <property type="evidence" value="ECO:0007669"/>
    <property type="project" value="TreeGrafter"/>
</dbReference>
<dbReference type="SUPFAM" id="SSF56601">
    <property type="entry name" value="beta-lactamase/transpeptidase-like"/>
    <property type="match status" value="1"/>
</dbReference>
<dbReference type="Gene3D" id="3.50.80.20">
    <property type="entry name" value="D-Ala-D-Ala carboxypeptidase C, peptidase S13"/>
    <property type="match status" value="1"/>
</dbReference>
<dbReference type="GO" id="GO:0009002">
    <property type="term" value="F:serine-type D-Ala-D-Ala carboxypeptidase activity"/>
    <property type="evidence" value="ECO:0007669"/>
    <property type="project" value="UniProtKB-EC"/>
</dbReference>
<feature type="chain" id="PRO_5034294188" evidence="3">
    <location>
        <begin position="31"/>
        <end position="525"/>
    </location>
</feature>
<dbReference type="PANTHER" id="PTHR30023">
    <property type="entry name" value="D-ALANYL-D-ALANINE CARBOXYPEPTIDASE"/>
    <property type="match status" value="1"/>
</dbReference>
<accession>A0A895XH18</accession>
<dbReference type="RefSeq" id="WP_213170207.1">
    <property type="nucleotide sequence ID" value="NZ_CP070496.1"/>
</dbReference>
<dbReference type="InterPro" id="IPR012338">
    <property type="entry name" value="Beta-lactam/transpept-like"/>
</dbReference>
<dbReference type="PRINTS" id="PR00922">
    <property type="entry name" value="DADACBPTASE3"/>
</dbReference>
<dbReference type="InterPro" id="IPR000667">
    <property type="entry name" value="Peptidase_S13"/>
</dbReference>
<keyword evidence="4" id="KW-0645">Protease</keyword>
<comment type="similarity">
    <text evidence="1">Belongs to the peptidase S13 family.</text>
</comment>
<dbReference type="Gene3D" id="3.40.710.10">
    <property type="entry name" value="DD-peptidase/beta-lactamase superfamily"/>
    <property type="match status" value="2"/>
</dbReference>
<dbReference type="EC" id="3.4.16.4" evidence="4"/>
<keyword evidence="5" id="KW-1185">Reference proteome</keyword>
<name>A0A895XH18_9ACTN</name>
<keyword evidence="3" id="KW-0732">Signal</keyword>
<proteinExistence type="inferred from homology"/>
<keyword evidence="2 4" id="KW-0378">Hydrolase</keyword>
<evidence type="ECO:0000256" key="3">
    <source>
        <dbReference type="SAM" id="SignalP"/>
    </source>
</evidence>
<protein>
    <submittedName>
        <fullName evidence="4">D-alanyl-D-alanine carboxypeptidase/D-alanyl-D-alanine-endopeptidase</fullName>
        <ecNumber evidence="4">3.4.16.4</ecNumber>
    </submittedName>
</protein>
<keyword evidence="4" id="KW-0121">Carboxypeptidase</keyword>
<evidence type="ECO:0000256" key="2">
    <source>
        <dbReference type="ARBA" id="ARBA00022801"/>
    </source>
</evidence>
<gene>
    <name evidence="4" type="primary">dacB</name>
    <name evidence="4" type="ORF">JQS30_10330</name>
</gene>
<dbReference type="NCBIfam" id="TIGR00666">
    <property type="entry name" value="PBP4"/>
    <property type="match status" value="1"/>
</dbReference>
<evidence type="ECO:0000313" key="4">
    <source>
        <dbReference type="EMBL" id="QSB04207.1"/>
    </source>
</evidence>
<reference evidence="4" key="1">
    <citation type="submission" date="2021-02" db="EMBL/GenBank/DDBJ databases">
        <title>Natronoglycomyces albus gen. nov., sp. nov, a haloalkaliphilic actinobacterium from a soda solonchak soil.</title>
        <authorList>
            <person name="Sorokin D.Y."/>
            <person name="Khijniak T.V."/>
            <person name="Zakharycheva A.P."/>
            <person name="Boueva O.V."/>
            <person name="Ariskina E.V."/>
            <person name="Hahnke R.L."/>
            <person name="Bunk B."/>
            <person name="Sproer C."/>
            <person name="Schumann P."/>
            <person name="Evtushenko L.I."/>
            <person name="Kublanov I.V."/>
        </authorList>
    </citation>
    <scope>NUCLEOTIDE SEQUENCE</scope>
    <source>
        <strain evidence="4">DSM 106290</strain>
    </source>
</reference>
<dbReference type="PANTHER" id="PTHR30023:SF0">
    <property type="entry name" value="PENICILLIN-SENSITIVE CARBOXYPEPTIDASE A"/>
    <property type="match status" value="1"/>
</dbReference>
<dbReference type="Proteomes" id="UP000662939">
    <property type="component" value="Chromosome"/>
</dbReference>
<dbReference type="KEGG" id="nav:JQS30_10330"/>
<feature type="signal peptide" evidence="3">
    <location>
        <begin position="1"/>
        <end position="30"/>
    </location>
</feature>
<organism evidence="4 5">
    <name type="scientific">Natronoglycomyces albus</name>
    <dbReference type="NCBI Taxonomy" id="2811108"/>
    <lineage>
        <taxon>Bacteria</taxon>
        <taxon>Bacillati</taxon>
        <taxon>Actinomycetota</taxon>
        <taxon>Actinomycetes</taxon>
        <taxon>Glycomycetales</taxon>
        <taxon>Glycomycetaceae</taxon>
        <taxon>Natronoglycomyces</taxon>
    </lineage>
</organism>
<dbReference type="Pfam" id="PF02113">
    <property type="entry name" value="Peptidase_S13"/>
    <property type="match status" value="1"/>
</dbReference>
<dbReference type="EMBL" id="CP070496">
    <property type="protein sequence ID" value="QSB04207.1"/>
    <property type="molecule type" value="Genomic_DNA"/>
</dbReference>
<sequence>MRKRFLIYTLPVPLIAATTAAVVLSPSAHADEANQALEETIDSILEDPRLVGSHASVVVADPETGEVIYDRNGEDRQLPASNVKLLTSAAAIDILGEDYRFDTDVHVDGKVRGSAAIGDLYLRGTGDPTMLQEDYVDLAQQVAATGIKTVTGDLVADDTRFDDTRLGRSWPWDNEQFYYQAQISPLTLAPDTDYDAGTVFVSVTPSDSPDEAPTVTLQPETDYVTIDNTATTVASGGANNLQITRKHATNTIAISGTIPVDANNRNSWTTVWEPTGYATAVFADALKDAGVRVIGDVRLGQEVPEDALTVATHQSMTLEDLMIPFMKLSNNGHSEALVKTIGHEVSGAGTWNAGLAAIADFLADQGVDTSVLSQADGSGLSRQNLVAANEFIDLLSATKDAHWYETWYDSLPIACEGERLVGGTLRSRMCGTPAESNARAKTGSLNGVSGLSGYVTDADGRDLVFSILLNKYVMPGGVKDIEDQIVIALASFSAEEASAPMPQYSPPASEIDGDLECSWVKPAVC</sequence>